<dbReference type="GO" id="GO:0016747">
    <property type="term" value="F:acyltransferase activity, transferring groups other than amino-acyl groups"/>
    <property type="evidence" value="ECO:0007669"/>
    <property type="project" value="TreeGrafter"/>
</dbReference>
<dbReference type="Proteomes" id="UP000051315">
    <property type="component" value="Unassembled WGS sequence"/>
</dbReference>
<sequence length="247" mass="28953">MAIASFNFYSQSLQKQTQFNVYLPEQRQKDQPVLFLLHGMGDNQASWLTNSSLARYAADYPFVIVMPDVGRSYYANTDYGEHDWDYLTVELPKYLQTWLNLDLKKQNTFVAGLSMGGYGAFKWALRRPDQIGAAVSFSGRLDIDASWADRAENFQHIFGDRENFADSQSNLLNLVADRRVRQLPLFQLIGTSDHLLENNRTFHTFARQYLDKLDYREQTGDHNWHFWDTYLPIGLRWLTEQYHLLHH</sequence>
<dbReference type="Pfam" id="PF00756">
    <property type="entry name" value="Esterase"/>
    <property type="match status" value="1"/>
</dbReference>
<dbReference type="InterPro" id="IPR050583">
    <property type="entry name" value="Mycobacterial_A85_antigen"/>
</dbReference>
<dbReference type="InterPro" id="IPR029058">
    <property type="entry name" value="AB_hydrolase_fold"/>
</dbReference>
<dbReference type="EMBL" id="AZFX01000029">
    <property type="protein sequence ID" value="KRM11292.1"/>
    <property type="molecule type" value="Genomic_DNA"/>
</dbReference>
<dbReference type="PANTHER" id="PTHR48098:SF1">
    <property type="entry name" value="DIACYLGLYCEROL ACYLTRANSFERASE_MYCOLYLTRANSFERASE AG85A"/>
    <property type="match status" value="1"/>
</dbReference>
<dbReference type="SUPFAM" id="SSF53474">
    <property type="entry name" value="alpha/beta-Hydrolases"/>
    <property type="match status" value="1"/>
</dbReference>
<dbReference type="PANTHER" id="PTHR48098">
    <property type="entry name" value="ENTEROCHELIN ESTERASE-RELATED"/>
    <property type="match status" value="1"/>
</dbReference>
<name>A0A0R1WAB9_9LACO</name>
<proteinExistence type="predicted"/>
<dbReference type="STRING" id="1423735.FC15_GL001059"/>
<protein>
    <submittedName>
        <fullName evidence="1">Esterase</fullName>
    </submittedName>
</protein>
<accession>A0A0R1WAB9</accession>
<keyword evidence="2" id="KW-1185">Reference proteome</keyword>
<reference evidence="1 2" key="1">
    <citation type="journal article" date="2015" name="Genome Announc.">
        <title>Expanding the biotechnology potential of lactobacilli through comparative genomics of 213 strains and associated genera.</title>
        <authorList>
            <person name="Sun Z."/>
            <person name="Harris H.M."/>
            <person name="McCann A."/>
            <person name="Guo C."/>
            <person name="Argimon S."/>
            <person name="Zhang W."/>
            <person name="Yang X."/>
            <person name="Jeffery I.B."/>
            <person name="Cooney J.C."/>
            <person name="Kagawa T.F."/>
            <person name="Liu W."/>
            <person name="Song Y."/>
            <person name="Salvetti E."/>
            <person name="Wrobel A."/>
            <person name="Rasinkangas P."/>
            <person name="Parkhill J."/>
            <person name="Rea M.C."/>
            <person name="O'Sullivan O."/>
            <person name="Ritari J."/>
            <person name="Douillard F.P."/>
            <person name="Paul Ross R."/>
            <person name="Yang R."/>
            <person name="Briner A.E."/>
            <person name="Felis G.E."/>
            <person name="de Vos W.M."/>
            <person name="Barrangou R."/>
            <person name="Klaenhammer T.R."/>
            <person name="Caufield P.W."/>
            <person name="Cui Y."/>
            <person name="Zhang H."/>
            <person name="O'Toole P.W."/>
        </authorList>
    </citation>
    <scope>NUCLEOTIDE SEQUENCE [LARGE SCALE GENOMIC DNA]</scope>
    <source>
        <strain evidence="1 2">DSM 17758</strain>
    </source>
</reference>
<dbReference type="AlphaFoldDB" id="A0A0R1WAB9"/>
<dbReference type="Gene3D" id="3.40.50.1820">
    <property type="entry name" value="alpha/beta hydrolase"/>
    <property type="match status" value="1"/>
</dbReference>
<dbReference type="OrthoDB" id="9803578at2"/>
<organism evidence="1 2">
    <name type="scientific">Lapidilactobacillus concavus DSM 17758</name>
    <dbReference type="NCBI Taxonomy" id="1423735"/>
    <lineage>
        <taxon>Bacteria</taxon>
        <taxon>Bacillati</taxon>
        <taxon>Bacillota</taxon>
        <taxon>Bacilli</taxon>
        <taxon>Lactobacillales</taxon>
        <taxon>Lactobacillaceae</taxon>
        <taxon>Lapidilactobacillus</taxon>
    </lineage>
</organism>
<evidence type="ECO:0000313" key="2">
    <source>
        <dbReference type="Proteomes" id="UP000051315"/>
    </source>
</evidence>
<dbReference type="RefSeq" id="WP_057823773.1">
    <property type="nucleotide sequence ID" value="NZ_AZFX01000029.1"/>
</dbReference>
<gene>
    <name evidence="1" type="ORF">FC15_GL001059</name>
</gene>
<dbReference type="InterPro" id="IPR000801">
    <property type="entry name" value="Esterase-like"/>
</dbReference>
<dbReference type="PATRIC" id="fig|1423735.3.peg.1101"/>
<comment type="caution">
    <text evidence="1">The sequence shown here is derived from an EMBL/GenBank/DDBJ whole genome shotgun (WGS) entry which is preliminary data.</text>
</comment>
<evidence type="ECO:0000313" key="1">
    <source>
        <dbReference type="EMBL" id="KRM11292.1"/>
    </source>
</evidence>